<organism evidence="1 2">
    <name type="scientific">Nelumbo nucifera</name>
    <name type="common">Sacred lotus</name>
    <dbReference type="NCBI Taxonomy" id="4432"/>
    <lineage>
        <taxon>Eukaryota</taxon>
        <taxon>Viridiplantae</taxon>
        <taxon>Streptophyta</taxon>
        <taxon>Embryophyta</taxon>
        <taxon>Tracheophyta</taxon>
        <taxon>Spermatophyta</taxon>
        <taxon>Magnoliopsida</taxon>
        <taxon>Proteales</taxon>
        <taxon>Nelumbonaceae</taxon>
        <taxon>Nelumbo</taxon>
    </lineage>
</organism>
<comment type="caution">
    <text evidence="1">The sequence shown here is derived from an EMBL/GenBank/DDBJ whole genome shotgun (WGS) entry which is preliminary data.</text>
</comment>
<proteinExistence type="predicted"/>
<evidence type="ECO:0000313" key="2">
    <source>
        <dbReference type="Proteomes" id="UP000607653"/>
    </source>
</evidence>
<dbReference type="AlphaFoldDB" id="A0A822XDL8"/>
<sequence length="70" mass="7908">MSELDIQISTTFDPFVEANTKDMGVGAKEYVHVRREPVVQRESLHSAVFPLCVSKCSRLEDKDVVCCLHL</sequence>
<gene>
    <name evidence="1" type="ORF">HUJ06_020997</name>
</gene>
<reference evidence="1 2" key="1">
    <citation type="journal article" date="2020" name="Mol. Biol. Evol.">
        <title>Distinct Expression and Methylation Patterns for Genes with Different Fates following a Single Whole-Genome Duplication in Flowering Plants.</title>
        <authorList>
            <person name="Shi T."/>
            <person name="Rahmani R.S."/>
            <person name="Gugger P.F."/>
            <person name="Wang M."/>
            <person name="Li H."/>
            <person name="Zhang Y."/>
            <person name="Li Z."/>
            <person name="Wang Q."/>
            <person name="Van de Peer Y."/>
            <person name="Marchal K."/>
            <person name="Chen J."/>
        </authorList>
    </citation>
    <scope>NUCLEOTIDE SEQUENCE [LARGE SCALE GENOMIC DNA]</scope>
    <source>
        <tissue evidence="1">Leaf</tissue>
    </source>
</reference>
<name>A0A822XDL8_NELNU</name>
<evidence type="ECO:0000313" key="1">
    <source>
        <dbReference type="EMBL" id="DAD19534.1"/>
    </source>
</evidence>
<accession>A0A822XDL8</accession>
<protein>
    <submittedName>
        <fullName evidence="1">Uncharacterized protein</fullName>
    </submittedName>
</protein>
<keyword evidence="2" id="KW-1185">Reference proteome</keyword>
<dbReference type="Proteomes" id="UP000607653">
    <property type="component" value="Unassembled WGS sequence"/>
</dbReference>
<dbReference type="EMBL" id="DUZY01000001">
    <property type="protein sequence ID" value="DAD19534.1"/>
    <property type="molecule type" value="Genomic_DNA"/>
</dbReference>